<dbReference type="PaxDb" id="4113-PGSC0003DMT400095287"/>
<dbReference type="PANTHER" id="PTHR45614">
    <property type="entry name" value="MYB PROTEIN-RELATED"/>
    <property type="match status" value="1"/>
</dbReference>
<dbReference type="PROSITE" id="PS51294">
    <property type="entry name" value="HTH_MYB"/>
    <property type="match status" value="2"/>
</dbReference>
<dbReference type="InterPro" id="IPR017930">
    <property type="entry name" value="Myb_dom"/>
</dbReference>
<dbReference type="CDD" id="cd00167">
    <property type="entry name" value="SANT"/>
    <property type="match status" value="2"/>
</dbReference>
<dbReference type="Pfam" id="PF00249">
    <property type="entry name" value="Myb_DNA-binding"/>
    <property type="match status" value="2"/>
</dbReference>
<dbReference type="InParanoid" id="M1DVY7"/>
<evidence type="ECO:0000313" key="5">
    <source>
        <dbReference type="EnsemblPlants" id="PGSC0003DMT400095287"/>
    </source>
</evidence>
<dbReference type="SUPFAM" id="SSF46689">
    <property type="entry name" value="Homeodomain-like"/>
    <property type="match status" value="1"/>
</dbReference>
<evidence type="ECO:0000259" key="4">
    <source>
        <dbReference type="PROSITE" id="PS51294"/>
    </source>
</evidence>
<keyword evidence="6" id="KW-1185">Reference proteome</keyword>
<reference evidence="5" key="2">
    <citation type="submission" date="2015-06" db="UniProtKB">
        <authorList>
            <consortium name="EnsemblPlants"/>
        </authorList>
    </citation>
    <scope>IDENTIFICATION</scope>
    <source>
        <strain evidence="5">DM1-3 516 R44</strain>
    </source>
</reference>
<feature type="domain" description="HTH myb-type" evidence="4">
    <location>
        <begin position="1"/>
        <end position="49"/>
    </location>
</feature>
<evidence type="ECO:0000256" key="2">
    <source>
        <dbReference type="ARBA" id="ARBA00023242"/>
    </source>
</evidence>
<dbReference type="PANTHER" id="PTHR45614:SF168">
    <property type="entry name" value="MYB"/>
    <property type="match status" value="1"/>
</dbReference>
<sequence length="304" mass="34252">MIKRRWNPEEDELLHKLVKEHGAENWSLISQLISSRSGKSCRFWWCNQFNPQVEHRPFTLEEDNTIIRAHAKLGNRWAKIAHLLPGRTDNAIKNHWNTTLKRKRPSMSGDLTLENPQPPLKKSFSIEAGKNSGSLYRSDLINLGFDRCSQLSLYPPIAPLGEILPILSVSPVMHEPSTSLSLCSSNMNNFDLSRLPQLSLYPPNASLGEILTLSSVEPGIPDPSTHLSLSLPGFISTKDLNLVNRIEQIGQLAPISVCKPTPSNFMAQISIAQSGNVGHKYRERVVESRIFYSLRDMIRKEVKN</sequence>
<dbReference type="GO" id="GO:0005634">
    <property type="term" value="C:nucleus"/>
    <property type="evidence" value="ECO:0000318"/>
    <property type="project" value="GO_Central"/>
</dbReference>
<feature type="domain" description="Myb-like" evidence="3">
    <location>
        <begin position="50"/>
        <end position="100"/>
    </location>
</feature>
<dbReference type="Proteomes" id="UP000011115">
    <property type="component" value="Unassembled WGS sequence"/>
</dbReference>
<proteinExistence type="predicted"/>
<dbReference type="GO" id="GO:0006355">
    <property type="term" value="P:regulation of DNA-templated transcription"/>
    <property type="evidence" value="ECO:0000318"/>
    <property type="project" value="GO_Central"/>
</dbReference>
<protein>
    <submittedName>
        <fullName evidence="5">Myb</fullName>
    </submittedName>
</protein>
<name>M1DVY7_SOLTU</name>
<dbReference type="InterPro" id="IPR001005">
    <property type="entry name" value="SANT/Myb"/>
</dbReference>
<dbReference type="GO" id="GO:0000978">
    <property type="term" value="F:RNA polymerase II cis-regulatory region sequence-specific DNA binding"/>
    <property type="evidence" value="ECO:0000318"/>
    <property type="project" value="GO_Central"/>
</dbReference>
<dbReference type="AlphaFoldDB" id="M1DVY7"/>
<accession>M1DVY7</accession>
<evidence type="ECO:0000259" key="3">
    <source>
        <dbReference type="PROSITE" id="PS50090"/>
    </source>
</evidence>
<comment type="subcellular location">
    <subcellularLocation>
        <location evidence="1">Nucleus</location>
    </subcellularLocation>
</comment>
<feature type="domain" description="Myb-like" evidence="3">
    <location>
        <begin position="1"/>
        <end position="49"/>
    </location>
</feature>
<dbReference type="Gramene" id="PGSC0003DMT400095287">
    <property type="protein sequence ID" value="PGSC0003DMT400095287"/>
    <property type="gene ID" value="PGSC0003DMG400044858"/>
</dbReference>
<dbReference type="eggNOG" id="KOG0048">
    <property type="taxonomic scope" value="Eukaryota"/>
</dbReference>
<dbReference type="SMART" id="SM00717">
    <property type="entry name" value="SANT"/>
    <property type="match status" value="2"/>
</dbReference>
<dbReference type="Gene3D" id="1.10.10.60">
    <property type="entry name" value="Homeodomain-like"/>
    <property type="match status" value="2"/>
</dbReference>
<dbReference type="SMR" id="M1DVY7"/>
<dbReference type="GO" id="GO:0000981">
    <property type="term" value="F:DNA-binding transcription factor activity, RNA polymerase II-specific"/>
    <property type="evidence" value="ECO:0000318"/>
    <property type="project" value="GO_Central"/>
</dbReference>
<reference evidence="6" key="1">
    <citation type="journal article" date="2011" name="Nature">
        <title>Genome sequence and analysis of the tuber crop potato.</title>
        <authorList>
            <consortium name="The Potato Genome Sequencing Consortium"/>
        </authorList>
    </citation>
    <scope>NUCLEOTIDE SEQUENCE [LARGE SCALE GENOMIC DNA]</scope>
    <source>
        <strain evidence="6">cv. DM1-3 516 R44</strain>
    </source>
</reference>
<dbReference type="GO" id="GO:0010597">
    <property type="term" value="P:green leaf volatile biosynthetic process"/>
    <property type="evidence" value="ECO:0007669"/>
    <property type="project" value="UniProtKB-ARBA"/>
</dbReference>
<dbReference type="STRING" id="4113.M1DVY7"/>
<feature type="domain" description="HTH myb-type" evidence="4">
    <location>
        <begin position="50"/>
        <end position="104"/>
    </location>
</feature>
<evidence type="ECO:0000313" key="6">
    <source>
        <dbReference type="Proteomes" id="UP000011115"/>
    </source>
</evidence>
<organism evidence="5 6">
    <name type="scientific">Solanum tuberosum</name>
    <name type="common">Potato</name>
    <dbReference type="NCBI Taxonomy" id="4113"/>
    <lineage>
        <taxon>Eukaryota</taxon>
        <taxon>Viridiplantae</taxon>
        <taxon>Streptophyta</taxon>
        <taxon>Embryophyta</taxon>
        <taxon>Tracheophyta</taxon>
        <taxon>Spermatophyta</taxon>
        <taxon>Magnoliopsida</taxon>
        <taxon>eudicotyledons</taxon>
        <taxon>Gunneridae</taxon>
        <taxon>Pentapetalae</taxon>
        <taxon>asterids</taxon>
        <taxon>lamiids</taxon>
        <taxon>Solanales</taxon>
        <taxon>Solanaceae</taxon>
        <taxon>Solanoideae</taxon>
        <taxon>Solaneae</taxon>
        <taxon>Solanum</taxon>
    </lineage>
</organism>
<evidence type="ECO:0000256" key="1">
    <source>
        <dbReference type="ARBA" id="ARBA00004123"/>
    </source>
</evidence>
<keyword evidence="2" id="KW-0539">Nucleus</keyword>
<dbReference type="PROSITE" id="PS50090">
    <property type="entry name" value="MYB_LIKE"/>
    <property type="match status" value="2"/>
</dbReference>
<dbReference type="InterPro" id="IPR009057">
    <property type="entry name" value="Homeodomain-like_sf"/>
</dbReference>
<dbReference type="HOGENOM" id="CLU_028567_14_1_1"/>
<dbReference type="InterPro" id="IPR050560">
    <property type="entry name" value="MYB_TF"/>
</dbReference>
<dbReference type="EnsemblPlants" id="PGSC0003DMT400095287">
    <property type="protein sequence ID" value="PGSC0003DMT400095287"/>
    <property type="gene ID" value="PGSC0003DMG400044858"/>
</dbReference>